<proteinExistence type="predicted"/>
<accession>A0AAE6MJR2</accession>
<dbReference type="Pfam" id="PF04577">
    <property type="entry name" value="Glyco_transf_61"/>
    <property type="match status" value="1"/>
</dbReference>
<evidence type="ECO:0000313" key="8">
    <source>
        <dbReference type="Proteomes" id="UP000663940"/>
    </source>
</evidence>
<evidence type="ECO:0000313" key="5">
    <source>
        <dbReference type="EMBL" id="QEM05990.1"/>
    </source>
</evidence>
<keyword evidence="2" id="KW-0808">Transferase</keyword>
<dbReference type="Proteomes" id="UP000663940">
    <property type="component" value="Chromosome"/>
</dbReference>
<name>A0AAE6MJR2_9SPHI</name>
<keyword evidence="8" id="KW-1185">Reference proteome</keyword>
<evidence type="ECO:0000256" key="2">
    <source>
        <dbReference type="ARBA" id="ARBA00022679"/>
    </source>
</evidence>
<protein>
    <submittedName>
        <fullName evidence="5">Glycosyltransferase family 61 protein</fullName>
    </submittedName>
</protein>
<dbReference type="RefSeq" id="WP_146750347.1">
    <property type="nucleotide sequence ID" value="NZ_CP043451.1"/>
</dbReference>
<keyword evidence="3" id="KW-0325">Glycoprotein</keyword>
<gene>
    <name evidence="5" type="ORF">DIU31_021670</name>
    <name evidence="6" type="ORF">J3L21_05805</name>
</gene>
<dbReference type="PANTHER" id="PTHR20961">
    <property type="entry name" value="GLYCOSYLTRANSFERASE"/>
    <property type="match status" value="1"/>
</dbReference>
<dbReference type="InterPro" id="IPR007657">
    <property type="entry name" value="Glycosyltransferase_61"/>
</dbReference>
<evidence type="ECO:0000313" key="6">
    <source>
        <dbReference type="EMBL" id="QTE51486.1"/>
    </source>
</evidence>
<dbReference type="Proteomes" id="UP000250557">
    <property type="component" value="Chromosome"/>
</dbReference>
<evidence type="ECO:0000256" key="3">
    <source>
        <dbReference type="ARBA" id="ARBA00023180"/>
    </source>
</evidence>
<evidence type="ECO:0000313" key="7">
    <source>
        <dbReference type="Proteomes" id="UP000250557"/>
    </source>
</evidence>
<organism evidence="5 7">
    <name type="scientific">Mucilaginibacter rubeus</name>
    <dbReference type="NCBI Taxonomy" id="2027860"/>
    <lineage>
        <taxon>Bacteria</taxon>
        <taxon>Pseudomonadati</taxon>
        <taxon>Bacteroidota</taxon>
        <taxon>Sphingobacteriia</taxon>
        <taxon>Sphingobacteriales</taxon>
        <taxon>Sphingobacteriaceae</taxon>
        <taxon>Mucilaginibacter</taxon>
    </lineage>
</organism>
<sequence>MKIANPMPSTVTVPFPINLKNENRHLYASRLTFEVAPLKVKRLKNIFVSFTGFCMNKNGLIKESHHDYANQLKDYQSEVSYYYYNALDHPGNLIELDGSHTYLVIHHPWFNYYHWICESIFRLWSVRDKLDELILVLPEHYKNADFIMGSLEPFGVKNIYFIPDGKSLWVESLCLPQIKPICDSYSATELKQVSSFIRNYVRNSKKIFFQKRPKLYVSRELAGRRKVINEEAVQEVVKKYGFAVFCPEKHSFLEQVAIFSEVRYLIGTHGSGLTNLLFMESGAALLELHQKNTNELDYPSPLFWYMAECLKINYYHQICQTSGKEDYFEGDYYIDPVSLESNIRIMLGL</sequence>
<dbReference type="GO" id="GO:0016757">
    <property type="term" value="F:glycosyltransferase activity"/>
    <property type="evidence" value="ECO:0007669"/>
    <property type="project" value="UniProtKB-KW"/>
</dbReference>
<evidence type="ECO:0000256" key="1">
    <source>
        <dbReference type="ARBA" id="ARBA00022676"/>
    </source>
</evidence>
<dbReference type="EMBL" id="CP043451">
    <property type="protein sequence ID" value="QEM05990.1"/>
    <property type="molecule type" value="Genomic_DNA"/>
</dbReference>
<evidence type="ECO:0000259" key="4">
    <source>
        <dbReference type="Pfam" id="PF04577"/>
    </source>
</evidence>
<reference evidence="6 8" key="2">
    <citation type="submission" date="2021-03" db="EMBL/GenBank/DDBJ databases">
        <title>Mucilaginibacter strains isolated from gold and copper mining confer multi heavy-metal resistance.</title>
        <authorList>
            <person name="Li Y."/>
        </authorList>
    </citation>
    <scope>NUCLEOTIDE SEQUENCE [LARGE SCALE GENOMIC DNA]</scope>
    <source>
        <strain evidence="6 8">P2-4</strain>
    </source>
</reference>
<reference evidence="5 7" key="1">
    <citation type="submission" date="2019-08" db="EMBL/GenBank/DDBJ databases">
        <title>Comparative genome analysis confer to the adaptation heavy metal polluted environment.</title>
        <authorList>
            <person name="Li Y."/>
        </authorList>
    </citation>
    <scope>NUCLEOTIDE SEQUENCE [LARGE SCALE GENOMIC DNA]</scope>
    <source>
        <strain evidence="5 7">P2</strain>
    </source>
</reference>
<dbReference type="EMBL" id="CP071880">
    <property type="protein sequence ID" value="QTE51486.1"/>
    <property type="molecule type" value="Genomic_DNA"/>
</dbReference>
<dbReference type="AlphaFoldDB" id="A0AAE6MJR2"/>
<keyword evidence="1" id="KW-0328">Glycosyltransferase</keyword>
<dbReference type="InterPro" id="IPR049625">
    <property type="entry name" value="Glyco_transf_61_cat"/>
</dbReference>
<feature type="domain" description="Glycosyltransferase 61 catalytic" evidence="4">
    <location>
        <begin position="112"/>
        <end position="285"/>
    </location>
</feature>